<organism evidence="1 2">
    <name type="scientific">Weissella muntiaci</name>
    <dbReference type="NCBI Taxonomy" id="2508881"/>
    <lineage>
        <taxon>Bacteria</taxon>
        <taxon>Bacillati</taxon>
        <taxon>Bacillota</taxon>
        <taxon>Bacilli</taxon>
        <taxon>Lactobacillales</taxon>
        <taxon>Lactobacillaceae</taxon>
        <taxon>Weissella</taxon>
    </lineage>
</organism>
<evidence type="ECO:0000313" key="2">
    <source>
        <dbReference type="Proteomes" id="UP000371977"/>
    </source>
</evidence>
<gene>
    <name evidence="1" type="ORF">ESZ50_10070</name>
</gene>
<dbReference type="RefSeq" id="WP_148623601.1">
    <property type="nucleotide sequence ID" value="NZ_SDGZ01000024.1"/>
</dbReference>
<dbReference type="Proteomes" id="UP000371977">
    <property type="component" value="Unassembled WGS sequence"/>
</dbReference>
<dbReference type="OrthoDB" id="9770415at2"/>
<protein>
    <submittedName>
        <fullName evidence="1">Uncharacterized protein</fullName>
    </submittedName>
</protein>
<keyword evidence="2" id="KW-1185">Reference proteome</keyword>
<reference evidence="1 2" key="1">
    <citation type="submission" date="2019-01" db="EMBL/GenBank/DDBJ databases">
        <title>Weissella sp. nov., a novel lactic acid bacterium isolated from animal feces.</title>
        <authorList>
            <person name="Wang L.-T."/>
        </authorList>
    </citation>
    <scope>NUCLEOTIDE SEQUENCE [LARGE SCALE GENOMIC DNA]</scope>
    <source>
        <strain evidence="1 2">8H-2</strain>
    </source>
</reference>
<dbReference type="AlphaFoldDB" id="A0A6C2C311"/>
<comment type="caution">
    <text evidence="1">The sequence shown here is derived from an EMBL/GenBank/DDBJ whole genome shotgun (WGS) entry which is preliminary data.</text>
</comment>
<dbReference type="EMBL" id="SDGZ01000024">
    <property type="protein sequence ID" value="TYC48109.1"/>
    <property type="molecule type" value="Genomic_DNA"/>
</dbReference>
<proteinExistence type="predicted"/>
<sequence>MGLFKSKEERTEVKYAQAIKPLLAEQDGKTHTVLIQQQDLSATLYFAISGIEINKDYTRRFDYLLTRMQDDGYEIISIDNEIASNPSDHKYTMYSAFITYK</sequence>
<name>A0A6C2C311_9LACO</name>
<evidence type="ECO:0000313" key="1">
    <source>
        <dbReference type="EMBL" id="TYC48109.1"/>
    </source>
</evidence>
<accession>A0A6C2C311</accession>